<keyword evidence="11" id="KW-1185">Reference proteome</keyword>
<dbReference type="KEGG" id="aar:Acear_0976"/>
<accession>D9QPR4</accession>
<dbReference type="RefSeq" id="WP_013277951.1">
    <property type="nucleotide sequence ID" value="NC_014378.1"/>
</dbReference>
<dbReference type="OrthoDB" id="9810688at2"/>
<dbReference type="Proteomes" id="UP000001661">
    <property type="component" value="Chromosome"/>
</dbReference>
<dbReference type="CDD" id="cd10550">
    <property type="entry name" value="DMSOR_beta_like"/>
    <property type="match status" value="1"/>
</dbReference>
<evidence type="ECO:0000256" key="4">
    <source>
        <dbReference type="ARBA" id="ARBA00022723"/>
    </source>
</evidence>
<keyword evidence="3 8" id="KW-0004">4Fe-4S</keyword>
<dbReference type="PANTHER" id="PTHR42859:SF10">
    <property type="entry name" value="DIMETHYLSULFOXIDE REDUCTASE CHAIN B"/>
    <property type="match status" value="1"/>
</dbReference>
<evidence type="ECO:0000256" key="7">
    <source>
        <dbReference type="ARBA" id="ARBA00023014"/>
    </source>
</evidence>
<name>D9QPR4_ACEAZ</name>
<keyword evidence="2 8" id="KW-0813">Transport</keyword>
<dbReference type="GO" id="GO:0051539">
    <property type="term" value="F:4 iron, 4 sulfur cluster binding"/>
    <property type="evidence" value="ECO:0007669"/>
    <property type="project" value="UniProtKB-UniRule"/>
</dbReference>
<feature type="domain" description="4Fe-4S ferredoxin-type" evidence="9">
    <location>
        <begin position="107"/>
        <end position="136"/>
    </location>
</feature>
<organism evidence="10 11">
    <name type="scientific">Acetohalobium arabaticum (strain ATCC 49924 / DSM 5501 / Z-7288)</name>
    <dbReference type="NCBI Taxonomy" id="574087"/>
    <lineage>
        <taxon>Bacteria</taxon>
        <taxon>Bacillati</taxon>
        <taxon>Bacillota</taxon>
        <taxon>Clostridia</taxon>
        <taxon>Halanaerobiales</taxon>
        <taxon>Halobacteroidaceae</taxon>
        <taxon>Acetohalobium</taxon>
    </lineage>
</organism>
<dbReference type="InterPro" id="IPR050294">
    <property type="entry name" value="RnfB_subfamily"/>
</dbReference>
<dbReference type="AlphaFoldDB" id="D9QPR4"/>
<feature type="domain" description="4Fe-4S ferredoxin-type" evidence="9">
    <location>
        <begin position="77"/>
        <end position="106"/>
    </location>
</feature>
<dbReference type="SUPFAM" id="SSF54862">
    <property type="entry name" value="4Fe-4S ferredoxins"/>
    <property type="match status" value="1"/>
</dbReference>
<dbReference type="PROSITE" id="PS00198">
    <property type="entry name" value="4FE4S_FER_1"/>
    <property type="match status" value="1"/>
</dbReference>
<feature type="domain" description="4Fe-4S ferredoxin-type" evidence="9">
    <location>
        <begin position="43"/>
        <end position="75"/>
    </location>
</feature>
<keyword evidence="5 8" id="KW-0249">Electron transport</keyword>
<gene>
    <name evidence="10" type="ordered locus">Acear_0976</name>
</gene>
<dbReference type="Pfam" id="PF13247">
    <property type="entry name" value="Fer4_11"/>
    <property type="match status" value="1"/>
</dbReference>
<dbReference type="PROSITE" id="PS51379">
    <property type="entry name" value="4FE4S_FER_2"/>
    <property type="match status" value="4"/>
</dbReference>
<dbReference type="Pfam" id="PF12800">
    <property type="entry name" value="Fer4_4"/>
    <property type="match status" value="1"/>
</dbReference>
<dbReference type="InterPro" id="IPR000813">
    <property type="entry name" value="7Fe_ferredoxin"/>
</dbReference>
<evidence type="ECO:0000313" key="11">
    <source>
        <dbReference type="Proteomes" id="UP000001661"/>
    </source>
</evidence>
<comment type="function">
    <text evidence="8">Ferredoxins are iron-sulfur proteins that transfer electrons in a wide variety of metabolic reactions.</text>
</comment>
<keyword evidence="7 8" id="KW-0411">Iron-sulfur</keyword>
<evidence type="ECO:0000256" key="8">
    <source>
        <dbReference type="RuleBase" id="RU365098"/>
    </source>
</evidence>
<protein>
    <recommendedName>
        <fullName evidence="8">Ferredoxin</fullName>
    </recommendedName>
</protein>
<proteinExistence type="predicted"/>
<feature type="domain" description="4Fe-4S ferredoxin-type" evidence="9">
    <location>
        <begin position="3"/>
        <end position="33"/>
    </location>
</feature>
<comment type="cofactor">
    <cofactor evidence="1 8">
        <name>[4Fe-4S] cluster</name>
        <dbReference type="ChEBI" id="CHEBI:49883"/>
    </cofactor>
</comment>
<evidence type="ECO:0000313" key="10">
    <source>
        <dbReference type="EMBL" id="ADL12505.1"/>
    </source>
</evidence>
<dbReference type="GO" id="GO:0046872">
    <property type="term" value="F:metal ion binding"/>
    <property type="evidence" value="ECO:0007669"/>
    <property type="project" value="UniProtKB-UniRule"/>
</dbReference>
<reference evidence="10 11" key="1">
    <citation type="journal article" date="2010" name="Stand. Genomic Sci.">
        <title>Complete genome sequence of Acetohalobium arabaticum type strain (Z-7288).</title>
        <authorList>
            <person name="Sikorski J."/>
            <person name="Lapidus A."/>
            <person name="Chertkov O."/>
            <person name="Lucas S."/>
            <person name="Copeland A."/>
            <person name="Glavina Del Rio T."/>
            <person name="Nolan M."/>
            <person name="Tice H."/>
            <person name="Cheng J.F."/>
            <person name="Han C."/>
            <person name="Brambilla E."/>
            <person name="Pitluck S."/>
            <person name="Liolios K."/>
            <person name="Ivanova N."/>
            <person name="Mavromatis K."/>
            <person name="Mikhailova N."/>
            <person name="Pati A."/>
            <person name="Bruce D."/>
            <person name="Detter C."/>
            <person name="Tapia R."/>
            <person name="Goodwin L."/>
            <person name="Chen A."/>
            <person name="Palaniappan K."/>
            <person name="Land M."/>
            <person name="Hauser L."/>
            <person name="Chang Y.J."/>
            <person name="Jeffries C.D."/>
            <person name="Rohde M."/>
            <person name="Goker M."/>
            <person name="Spring S."/>
            <person name="Woyke T."/>
            <person name="Bristow J."/>
            <person name="Eisen J.A."/>
            <person name="Markowitz V."/>
            <person name="Hugenholtz P."/>
            <person name="Kyrpides N.C."/>
            <person name="Klenk H.P."/>
        </authorList>
    </citation>
    <scope>NUCLEOTIDE SEQUENCE [LARGE SCALE GENOMIC DNA]</scope>
    <source>
        <strain evidence="11">ATCC 49924 / DSM 5501 / Z-7288</strain>
    </source>
</reference>
<dbReference type="HOGENOM" id="CLU_043374_3_2_9"/>
<evidence type="ECO:0000256" key="3">
    <source>
        <dbReference type="ARBA" id="ARBA00022485"/>
    </source>
</evidence>
<dbReference type="eggNOG" id="COG1142">
    <property type="taxonomic scope" value="Bacteria"/>
</dbReference>
<evidence type="ECO:0000259" key="9">
    <source>
        <dbReference type="PROSITE" id="PS51379"/>
    </source>
</evidence>
<dbReference type="InterPro" id="IPR017900">
    <property type="entry name" value="4Fe4S_Fe_S_CS"/>
</dbReference>
<dbReference type="GO" id="GO:0009055">
    <property type="term" value="F:electron transfer activity"/>
    <property type="evidence" value="ECO:0007669"/>
    <property type="project" value="UniProtKB-UniRule"/>
</dbReference>
<dbReference type="Gene3D" id="3.30.70.20">
    <property type="match status" value="2"/>
</dbReference>
<evidence type="ECO:0000256" key="1">
    <source>
        <dbReference type="ARBA" id="ARBA00001966"/>
    </source>
</evidence>
<dbReference type="PRINTS" id="PR00354">
    <property type="entry name" value="7FE8SFRDOXIN"/>
</dbReference>
<evidence type="ECO:0000256" key="6">
    <source>
        <dbReference type="ARBA" id="ARBA00023004"/>
    </source>
</evidence>
<evidence type="ECO:0000256" key="2">
    <source>
        <dbReference type="ARBA" id="ARBA00022448"/>
    </source>
</evidence>
<dbReference type="STRING" id="574087.Acear_0976"/>
<dbReference type="InterPro" id="IPR017896">
    <property type="entry name" value="4Fe4S_Fe-S-bd"/>
</dbReference>
<dbReference type="EMBL" id="CP002105">
    <property type="protein sequence ID" value="ADL12505.1"/>
    <property type="molecule type" value="Genomic_DNA"/>
</dbReference>
<evidence type="ECO:0000256" key="5">
    <source>
        <dbReference type="ARBA" id="ARBA00022982"/>
    </source>
</evidence>
<keyword evidence="6 8" id="KW-0408">Iron</keyword>
<keyword evidence="4 8" id="KW-0479">Metal-binding</keyword>
<sequence>MNKILMIDPDKCSSCKNCELICSFYHEQEFNPAKSRVQALTWERIGVGIPMMCMHCEDAACMEVCPVDAIYRDVETGAVLVDHDRCFGCKLCVSACPFGNVTYNLETKQVIKCDLCGGEPQCVEFCPSNAIEYKEDSSINRNKKLAVAEKFKDLFEEVE</sequence>
<dbReference type="PANTHER" id="PTHR42859">
    <property type="entry name" value="OXIDOREDUCTASE"/>
    <property type="match status" value="1"/>
</dbReference>